<dbReference type="HAMAP" id="MF_00338">
    <property type="entry name" value="UPF0145"/>
    <property type="match status" value="1"/>
</dbReference>
<gene>
    <name evidence="3" type="ORF">ACFS6H_07785</name>
</gene>
<dbReference type="EMBL" id="JBHUOZ010000001">
    <property type="protein sequence ID" value="MFD2919600.1"/>
    <property type="molecule type" value="Genomic_DNA"/>
</dbReference>
<comment type="caution">
    <text evidence="3">The sequence shown here is derived from an EMBL/GenBank/DDBJ whole genome shotgun (WGS) entry which is preliminary data.</text>
</comment>
<dbReference type="Pfam" id="PF01906">
    <property type="entry name" value="YbjQ_1"/>
    <property type="match status" value="1"/>
</dbReference>
<sequence length="106" mass="11258">MLLTTTNNIEGRTIEDYKGVISAEVIIGANFLKDIMGGLRDFFGGRSGTYEKVLEEARQNALNELSHKAQALGANAVIGIDLDFETVGSGGSMLMVVASGTAVRYS</sequence>
<evidence type="ECO:0000256" key="1">
    <source>
        <dbReference type="ARBA" id="ARBA00010751"/>
    </source>
</evidence>
<dbReference type="InterPro" id="IPR035439">
    <property type="entry name" value="UPF0145_dom_sf"/>
</dbReference>
<dbReference type="SUPFAM" id="SSF117782">
    <property type="entry name" value="YbjQ-like"/>
    <property type="match status" value="1"/>
</dbReference>
<dbReference type="InterPro" id="IPR002765">
    <property type="entry name" value="UPF0145_YbjQ-like"/>
</dbReference>
<name>A0ABW6A547_9BACT</name>
<organism evidence="3 4">
    <name type="scientific">Terrimonas rubra</name>
    <dbReference type="NCBI Taxonomy" id="1035890"/>
    <lineage>
        <taxon>Bacteria</taxon>
        <taxon>Pseudomonadati</taxon>
        <taxon>Bacteroidota</taxon>
        <taxon>Chitinophagia</taxon>
        <taxon>Chitinophagales</taxon>
        <taxon>Chitinophagaceae</taxon>
        <taxon>Terrimonas</taxon>
    </lineage>
</organism>
<accession>A0ABW6A547</accession>
<evidence type="ECO:0000313" key="4">
    <source>
        <dbReference type="Proteomes" id="UP001597511"/>
    </source>
</evidence>
<dbReference type="PANTHER" id="PTHR34068:SF1">
    <property type="entry name" value="UPF0145 PROTEIN YBJQ"/>
    <property type="match status" value="1"/>
</dbReference>
<reference evidence="4" key="1">
    <citation type="journal article" date="2019" name="Int. J. Syst. Evol. Microbiol.">
        <title>The Global Catalogue of Microorganisms (GCM) 10K type strain sequencing project: providing services to taxonomists for standard genome sequencing and annotation.</title>
        <authorList>
            <consortium name="The Broad Institute Genomics Platform"/>
            <consortium name="The Broad Institute Genome Sequencing Center for Infectious Disease"/>
            <person name="Wu L."/>
            <person name="Ma J."/>
        </authorList>
    </citation>
    <scope>NUCLEOTIDE SEQUENCE [LARGE SCALE GENOMIC DNA]</scope>
    <source>
        <strain evidence="4">KCTC 23299</strain>
    </source>
</reference>
<keyword evidence="4" id="KW-1185">Reference proteome</keyword>
<proteinExistence type="inferred from homology"/>
<dbReference type="Gene3D" id="3.30.110.70">
    <property type="entry name" value="Hypothetical protein apc22750. Chain B"/>
    <property type="match status" value="1"/>
</dbReference>
<evidence type="ECO:0000256" key="2">
    <source>
        <dbReference type="HAMAP-Rule" id="MF_00338"/>
    </source>
</evidence>
<dbReference type="Proteomes" id="UP001597511">
    <property type="component" value="Unassembled WGS sequence"/>
</dbReference>
<comment type="similarity">
    <text evidence="1 2">Belongs to the UPF0145 family.</text>
</comment>
<evidence type="ECO:0000313" key="3">
    <source>
        <dbReference type="EMBL" id="MFD2919600.1"/>
    </source>
</evidence>
<protein>
    <recommendedName>
        <fullName evidence="2">UPF0145 protein ACFS6H_07785</fullName>
    </recommendedName>
</protein>
<dbReference type="RefSeq" id="WP_386096947.1">
    <property type="nucleotide sequence ID" value="NZ_JBHUOZ010000001.1"/>
</dbReference>
<dbReference type="PANTHER" id="PTHR34068">
    <property type="entry name" value="UPF0145 PROTEIN YBJQ"/>
    <property type="match status" value="1"/>
</dbReference>